<sequence>MNAVQPIPHASSAIDAPRGGLPAPRGGLRDLLTRLWPTVIAYSVILAAAILITKLSGATDYVGPDNDDGMRLVEVRDLLAGQGWFDLMQYRLGLDGGTLMHWSRLIDLPIASLIWFFGLFAPRETAEALALAVWPVSLILPAMLAMAVAGRRIGGVAAMHISLGLTGLAIYTGNRFAPGAIDHHNAQLGLVATMIAMLLDPERRAWSYAVAGIAAATAIAIGAETTPFVAAVCLTIALLWAWEGENFAAAAKTFGLALAIAISILFFATVPPRLYSTVTCDNLSLGYYSLAAIGGGLLLFSAVFASRLRRPLRFAALAVVGAGVLGSAIVIAPQCLSDPLAGLDPMLVELWLRNVSEAQSIFALGRTDLFSIGGFYAAGLFGIAVCIFRVVQRDRVQIHLVLLFLLMTSWAIALVQVRGSTFSNLISILPLALLIIDVRRISNGDSENVAAAFVYIVTVLASAPAAWAVGGGFVSLQMQNAAQKKAAEPAKKISCTSQAALAPLAGLPAGLVSAPSEMGVPILRFTQNRVLSAPYHRNQGGMLTELHIGMAEPQEAEAFLKGTGVTVLAFCPGDLQTREITKLKPDGLYAELGKGNIPPYLEPLPKAADVGVQFFRYRPATN</sequence>
<accession>A0A154IL34</accession>
<feature type="transmembrane region" description="Helical" evidence="1">
    <location>
        <begin position="227"/>
        <end position="242"/>
    </location>
</feature>
<evidence type="ECO:0008006" key="3">
    <source>
        <dbReference type="Google" id="ProtNLM"/>
    </source>
</evidence>
<keyword evidence="1" id="KW-0472">Membrane</keyword>
<feature type="transmembrane region" description="Helical" evidence="1">
    <location>
        <begin position="102"/>
        <end position="121"/>
    </location>
</feature>
<dbReference type="AlphaFoldDB" id="A0A154IL34"/>
<feature type="transmembrane region" description="Helical" evidence="1">
    <location>
        <begin position="312"/>
        <end position="332"/>
    </location>
</feature>
<dbReference type="EMBL" id="LVYU01000080">
    <property type="protein sequence ID" value="KZB01321.1"/>
    <property type="molecule type" value="Genomic_DNA"/>
</dbReference>
<gene>
    <name evidence="2" type="ORF">A4A59_13885</name>
</gene>
<feature type="transmembrane region" description="Helical" evidence="1">
    <location>
        <begin position="287"/>
        <end position="305"/>
    </location>
</feature>
<keyword evidence="1" id="KW-0812">Transmembrane</keyword>
<reference evidence="2" key="1">
    <citation type="submission" date="2016-03" db="EMBL/GenBank/DDBJ databases">
        <title>Microsymbionts genomes from the relict species Vavilovia formosa.</title>
        <authorList>
            <person name="Chirak E."/>
            <person name="Kimeklis A."/>
            <person name="Kopat V."/>
            <person name="Andronov E."/>
        </authorList>
    </citation>
    <scope>NUCLEOTIDE SEQUENCE [LARGE SCALE GENOMIC DNA]</scope>
    <source>
        <strain evidence="2">Vaf12</strain>
    </source>
</reference>
<proteinExistence type="predicted"/>
<dbReference type="RefSeq" id="WP_062941427.1">
    <property type="nucleotide sequence ID" value="NZ_CP171844.1"/>
</dbReference>
<comment type="caution">
    <text evidence="2">The sequence shown here is derived from an EMBL/GenBank/DDBJ whole genome shotgun (WGS) entry which is preliminary data.</text>
</comment>
<feature type="transmembrane region" description="Helical" evidence="1">
    <location>
        <begin position="398"/>
        <end position="415"/>
    </location>
</feature>
<evidence type="ECO:0000313" key="2">
    <source>
        <dbReference type="EMBL" id="KZB01321.1"/>
    </source>
</evidence>
<organism evidence="2">
    <name type="scientific">Rhizobium leguminosarum</name>
    <dbReference type="NCBI Taxonomy" id="384"/>
    <lineage>
        <taxon>Bacteria</taxon>
        <taxon>Pseudomonadati</taxon>
        <taxon>Pseudomonadota</taxon>
        <taxon>Alphaproteobacteria</taxon>
        <taxon>Hyphomicrobiales</taxon>
        <taxon>Rhizobiaceae</taxon>
        <taxon>Rhizobium/Agrobacterium group</taxon>
        <taxon>Rhizobium</taxon>
    </lineage>
</organism>
<keyword evidence="1" id="KW-1133">Transmembrane helix</keyword>
<feature type="transmembrane region" description="Helical" evidence="1">
    <location>
        <begin position="369"/>
        <end position="391"/>
    </location>
</feature>
<feature type="transmembrane region" description="Helical" evidence="1">
    <location>
        <begin position="128"/>
        <end position="147"/>
    </location>
</feature>
<feature type="transmembrane region" description="Helical" evidence="1">
    <location>
        <begin position="450"/>
        <end position="474"/>
    </location>
</feature>
<feature type="transmembrane region" description="Helical" evidence="1">
    <location>
        <begin position="35"/>
        <end position="53"/>
    </location>
</feature>
<name>A0A154IL34_RHILE</name>
<feature type="transmembrane region" description="Helical" evidence="1">
    <location>
        <begin position="254"/>
        <end position="275"/>
    </location>
</feature>
<feature type="transmembrane region" description="Helical" evidence="1">
    <location>
        <begin position="421"/>
        <end position="438"/>
    </location>
</feature>
<evidence type="ECO:0000256" key="1">
    <source>
        <dbReference type="SAM" id="Phobius"/>
    </source>
</evidence>
<protein>
    <recommendedName>
        <fullName evidence="3">Oligosaccharyl transferase-like protein</fullName>
    </recommendedName>
</protein>